<name>A0ABQ7N9X4_BRACM</name>
<dbReference type="Gene3D" id="1.10.510.10">
    <property type="entry name" value="Transferase(Phosphotransferase) domain 1"/>
    <property type="match status" value="1"/>
</dbReference>
<organism evidence="2 3">
    <name type="scientific">Brassica rapa subsp. trilocularis</name>
    <dbReference type="NCBI Taxonomy" id="1813537"/>
    <lineage>
        <taxon>Eukaryota</taxon>
        <taxon>Viridiplantae</taxon>
        <taxon>Streptophyta</taxon>
        <taxon>Embryophyta</taxon>
        <taxon>Tracheophyta</taxon>
        <taxon>Spermatophyta</taxon>
        <taxon>Magnoliopsida</taxon>
        <taxon>eudicotyledons</taxon>
        <taxon>Gunneridae</taxon>
        <taxon>Pentapetalae</taxon>
        <taxon>rosids</taxon>
        <taxon>malvids</taxon>
        <taxon>Brassicales</taxon>
        <taxon>Brassicaceae</taxon>
        <taxon>Brassiceae</taxon>
        <taxon>Brassica</taxon>
    </lineage>
</organism>
<evidence type="ECO:0000313" key="2">
    <source>
        <dbReference type="EMBL" id="KAG5407689.1"/>
    </source>
</evidence>
<comment type="caution">
    <text evidence="2">The sequence shown here is derived from an EMBL/GenBank/DDBJ whole genome shotgun (WGS) entry which is preliminary data.</text>
</comment>
<dbReference type="EMBL" id="JADBGQ010000003">
    <property type="protein sequence ID" value="KAG5407689.1"/>
    <property type="molecule type" value="Genomic_DNA"/>
</dbReference>
<feature type="compositionally biased region" description="Low complexity" evidence="1">
    <location>
        <begin position="39"/>
        <end position="53"/>
    </location>
</feature>
<reference evidence="2 3" key="1">
    <citation type="submission" date="2021-03" db="EMBL/GenBank/DDBJ databases">
        <authorList>
            <person name="King G.J."/>
            <person name="Bancroft I."/>
            <person name="Baten A."/>
            <person name="Bloomfield J."/>
            <person name="Borpatragohain P."/>
            <person name="He Z."/>
            <person name="Irish N."/>
            <person name="Irwin J."/>
            <person name="Liu K."/>
            <person name="Mauleon R.P."/>
            <person name="Moore J."/>
            <person name="Morris R."/>
            <person name="Ostergaard L."/>
            <person name="Wang B."/>
            <person name="Wells R."/>
        </authorList>
    </citation>
    <scope>NUCLEOTIDE SEQUENCE [LARGE SCALE GENOMIC DNA]</scope>
    <source>
        <strain evidence="2">R-o-18</strain>
        <tissue evidence="2">Leaf</tissue>
    </source>
</reference>
<feature type="region of interest" description="Disordered" evidence="1">
    <location>
        <begin position="1"/>
        <end position="57"/>
    </location>
</feature>
<sequence length="331" mass="37100">MAPTPSPPVSSDLTTEAPPPPSSEVTPTASPAPSPRKATPSLPSSMTPSSLTPIVSPAPHRVRRGLCLRKKVMVNEILVSSDTENKGQSLSLLTQPRKEVSAHDVALSPMENKGSPLMMMLEARLSEPVISHILQEILKILEKGHHGQIMLDDLMVDEHGKIQVKKEYNKVSVDEPDQIWGFVMVAIHLAHGKSPFVPFNPVKLIQLTVKNEYVLFYEKSFSEAFRAVLSYCLTKFELPPLNHSFFNLASRQQFEETLQTARTMVPQEETYVFPTGSSKVEVSKRKYLESFSSWKQEVKNISFKNQDPRRKGGYVGRTVVKRFMAKNQESD</sequence>
<protein>
    <submittedName>
        <fullName evidence="2">Uncharacterized protein</fullName>
    </submittedName>
</protein>
<gene>
    <name evidence="2" type="primary">A03g509330.1_BraROA</name>
    <name evidence="2" type="ORF">IGI04_013808</name>
</gene>
<evidence type="ECO:0000313" key="3">
    <source>
        <dbReference type="Proteomes" id="UP000823674"/>
    </source>
</evidence>
<accession>A0ABQ7N9X4</accession>
<proteinExistence type="predicted"/>
<keyword evidence="3" id="KW-1185">Reference proteome</keyword>
<dbReference type="Proteomes" id="UP000823674">
    <property type="component" value="Chromosome A03"/>
</dbReference>
<evidence type="ECO:0000256" key="1">
    <source>
        <dbReference type="SAM" id="MobiDB-lite"/>
    </source>
</evidence>
<dbReference type="InterPro" id="IPR011009">
    <property type="entry name" value="Kinase-like_dom_sf"/>
</dbReference>
<dbReference type="SUPFAM" id="SSF56112">
    <property type="entry name" value="Protein kinase-like (PK-like)"/>
    <property type="match status" value="1"/>
</dbReference>